<dbReference type="EMBL" id="VHSG01000002">
    <property type="protein sequence ID" value="TQV86132.1"/>
    <property type="molecule type" value="Genomic_DNA"/>
</dbReference>
<evidence type="ECO:0000256" key="1">
    <source>
        <dbReference type="ARBA" id="ARBA00004651"/>
    </source>
</evidence>
<keyword evidence="3" id="KW-0813">Transport</keyword>
<comment type="subcellular location">
    <subcellularLocation>
        <location evidence="1">Cell membrane</location>
        <topology evidence="1">Multi-pass membrane protein</topology>
    </subcellularLocation>
</comment>
<feature type="transmembrane region" description="Helical" evidence="8">
    <location>
        <begin position="403"/>
        <end position="424"/>
    </location>
</feature>
<evidence type="ECO:0008006" key="11">
    <source>
        <dbReference type="Google" id="ProtNLM"/>
    </source>
</evidence>
<evidence type="ECO:0000313" key="10">
    <source>
        <dbReference type="Proteomes" id="UP000319732"/>
    </source>
</evidence>
<dbReference type="InterPro" id="IPR039672">
    <property type="entry name" value="MFS_2"/>
</dbReference>
<feature type="transmembrane region" description="Helical" evidence="8">
    <location>
        <begin position="20"/>
        <end position="41"/>
    </location>
</feature>
<dbReference type="OrthoDB" id="181905at2"/>
<proteinExistence type="inferred from homology"/>
<sequence length="429" mass="44727">MDSDVTKSKQNSDKISALSYAAGSFGTGVFSTVPSVLLLYYCTETLLLAPQAVAIILVLPKLCSIVWDPYVGAWSDAVRSSWGRRRPFMIVGAAGTSLLFAAVFSPPDFTPPLLLLWVALAYFTMNAFYSLFAVPYTAVPAEIAGNGAMTLRLVGARMMVLMIGILAGAAGAPVLIAAFDGGRDGYAAMGTIVAAACFIAMLLPIRMLSRHDYFSDTSWRPPSIGNHLAGMRVTLANRAYRCLLFSFLAQAAAYGGVSAALPYIISQMLGRNEADIGAGLGVVIIASFATVPIWTIAGKRLGFAAGIAIAGIGYALATMSLAISIYVAGSWGVALLLMGVAGTFFAGLQVLPFSFAAEIVRSTAPAEEAKFAGLWVAAEKFGLAGGAAILSLVLALGNDAVVSTLYAGIAPMVLVLLSLPWLFASTRTA</sequence>
<dbReference type="GO" id="GO:0006814">
    <property type="term" value="P:sodium ion transport"/>
    <property type="evidence" value="ECO:0007669"/>
    <property type="project" value="InterPro"/>
</dbReference>
<evidence type="ECO:0000256" key="4">
    <source>
        <dbReference type="ARBA" id="ARBA00022475"/>
    </source>
</evidence>
<keyword evidence="4" id="KW-1003">Cell membrane</keyword>
<dbReference type="Pfam" id="PF13347">
    <property type="entry name" value="MFS_2"/>
    <property type="match status" value="1"/>
</dbReference>
<evidence type="ECO:0000256" key="6">
    <source>
        <dbReference type="ARBA" id="ARBA00022989"/>
    </source>
</evidence>
<reference evidence="9 10" key="1">
    <citation type="submission" date="2019-06" db="EMBL/GenBank/DDBJ databases">
        <title>Whole genome sequence for Cellvibrionaceae sp. R142.</title>
        <authorList>
            <person name="Wang G."/>
        </authorList>
    </citation>
    <scope>NUCLEOTIDE SEQUENCE [LARGE SCALE GENOMIC DNA]</scope>
    <source>
        <strain evidence="9 10">R142</strain>
    </source>
</reference>
<feature type="transmembrane region" description="Helical" evidence="8">
    <location>
        <begin position="333"/>
        <end position="360"/>
    </location>
</feature>
<dbReference type="InterPro" id="IPR018043">
    <property type="entry name" value="Na/Gal_symport_CS"/>
</dbReference>
<name>A0A545U9I1_9GAMM</name>
<evidence type="ECO:0000256" key="8">
    <source>
        <dbReference type="SAM" id="Phobius"/>
    </source>
</evidence>
<comment type="caution">
    <text evidence="9">The sequence shown here is derived from an EMBL/GenBank/DDBJ whole genome shotgun (WGS) entry which is preliminary data.</text>
</comment>
<dbReference type="PROSITE" id="PS00872">
    <property type="entry name" value="NA_GALACTOSIDE_SYMP"/>
    <property type="match status" value="1"/>
</dbReference>
<dbReference type="PANTHER" id="PTHR11328:SF24">
    <property type="entry name" value="MAJOR FACILITATOR SUPERFAMILY (MFS) PROFILE DOMAIN-CONTAINING PROTEIN"/>
    <property type="match status" value="1"/>
</dbReference>
<dbReference type="InterPro" id="IPR036259">
    <property type="entry name" value="MFS_trans_sf"/>
</dbReference>
<protein>
    <recommendedName>
        <fullName evidence="11">MFS transporter</fullName>
    </recommendedName>
</protein>
<accession>A0A545U9I1</accession>
<feature type="transmembrane region" description="Helical" evidence="8">
    <location>
        <begin position="372"/>
        <end position="397"/>
    </location>
</feature>
<dbReference type="GO" id="GO:0005886">
    <property type="term" value="C:plasma membrane"/>
    <property type="evidence" value="ECO:0007669"/>
    <property type="project" value="UniProtKB-SubCell"/>
</dbReference>
<keyword evidence="10" id="KW-1185">Reference proteome</keyword>
<dbReference type="AlphaFoldDB" id="A0A545U9I1"/>
<dbReference type="PANTHER" id="PTHR11328">
    <property type="entry name" value="MAJOR FACILITATOR SUPERFAMILY DOMAIN-CONTAINING PROTEIN"/>
    <property type="match status" value="1"/>
</dbReference>
<dbReference type="Gene3D" id="1.20.1250.20">
    <property type="entry name" value="MFS general substrate transporter like domains"/>
    <property type="match status" value="2"/>
</dbReference>
<evidence type="ECO:0000256" key="7">
    <source>
        <dbReference type="ARBA" id="ARBA00023136"/>
    </source>
</evidence>
<evidence type="ECO:0000256" key="3">
    <source>
        <dbReference type="ARBA" id="ARBA00022448"/>
    </source>
</evidence>
<dbReference type="RefSeq" id="WP_142902284.1">
    <property type="nucleotide sequence ID" value="NZ_ML660087.1"/>
</dbReference>
<evidence type="ECO:0000313" key="9">
    <source>
        <dbReference type="EMBL" id="TQV86132.1"/>
    </source>
</evidence>
<keyword evidence="5 8" id="KW-0812">Transmembrane</keyword>
<feature type="transmembrane region" description="Helical" evidence="8">
    <location>
        <begin position="276"/>
        <end position="296"/>
    </location>
</feature>
<feature type="transmembrane region" description="Helical" evidence="8">
    <location>
        <begin position="303"/>
        <end position="327"/>
    </location>
</feature>
<comment type="similarity">
    <text evidence="2">Belongs to the sodium:galactoside symporter (TC 2.A.2) family.</text>
</comment>
<feature type="transmembrane region" description="Helical" evidence="8">
    <location>
        <begin position="113"/>
        <end position="138"/>
    </location>
</feature>
<organism evidence="9 10">
    <name type="scientific">Exilibacterium tricleocarpae</name>
    <dbReference type="NCBI Taxonomy" id="2591008"/>
    <lineage>
        <taxon>Bacteria</taxon>
        <taxon>Pseudomonadati</taxon>
        <taxon>Pseudomonadota</taxon>
        <taxon>Gammaproteobacteria</taxon>
        <taxon>Cellvibrionales</taxon>
        <taxon>Cellvibrionaceae</taxon>
        <taxon>Exilibacterium</taxon>
    </lineage>
</organism>
<evidence type="ECO:0000256" key="2">
    <source>
        <dbReference type="ARBA" id="ARBA00009617"/>
    </source>
</evidence>
<gene>
    <name evidence="9" type="ORF">FKG94_00825</name>
</gene>
<feature type="transmembrane region" description="Helical" evidence="8">
    <location>
        <begin position="159"/>
        <end position="179"/>
    </location>
</feature>
<feature type="transmembrane region" description="Helical" evidence="8">
    <location>
        <begin position="185"/>
        <end position="205"/>
    </location>
</feature>
<evidence type="ECO:0000256" key="5">
    <source>
        <dbReference type="ARBA" id="ARBA00022692"/>
    </source>
</evidence>
<dbReference type="GO" id="GO:0015293">
    <property type="term" value="F:symporter activity"/>
    <property type="evidence" value="ECO:0007669"/>
    <property type="project" value="InterPro"/>
</dbReference>
<dbReference type="GO" id="GO:0008643">
    <property type="term" value="P:carbohydrate transport"/>
    <property type="evidence" value="ECO:0007669"/>
    <property type="project" value="InterPro"/>
</dbReference>
<dbReference type="Proteomes" id="UP000319732">
    <property type="component" value="Unassembled WGS sequence"/>
</dbReference>
<feature type="transmembrane region" description="Helical" evidence="8">
    <location>
        <begin position="47"/>
        <end position="67"/>
    </location>
</feature>
<feature type="transmembrane region" description="Helical" evidence="8">
    <location>
        <begin position="88"/>
        <end position="107"/>
    </location>
</feature>
<keyword evidence="6 8" id="KW-1133">Transmembrane helix</keyword>
<dbReference type="SUPFAM" id="SSF103473">
    <property type="entry name" value="MFS general substrate transporter"/>
    <property type="match status" value="1"/>
</dbReference>
<feature type="transmembrane region" description="Helical" evidence="8">
    <location>
        <begin position="242"/>
        <end position="264"/>
    </location>
</feature>
<keyword evidence="7 8" id="KW-0472">Membrane</keyword>